<evidence type="ECO:0000256" key="6">
    <source>
        <dbReference type="ARBA" id="ARBA00022448"/>
    </source>
</evidence>
<dbReference type="EMBL" id="FOGB01000002">
    <property type="protein sequence ID" value="SEQ29598.1"/>
    <property type="molecule type" value="Genomic_DNA"/>
</dbReference>
<evidence type="ECO:0000259" key="14">
    <source>
        <dbReference type="SMART" id="SM00065"/>
    </source>
</evidence>
<dbReference type="InterPro" id="IPR023151">
    <property type="entry name" value="PEP_util_CS"/>
</dbReference>
<dbReference type="InterPro" id="IPR000121">
    <property type="entry name" value="PEP_util_C"/>
</dbReference>
<dbReference type="InterPro" id="IPR040442">
    <property type="entry name" value="Pyrv_kinase-like_dom_sf"/>
</dbReference>
<comment type="catalytic activity">
    <reaction evidence="1">
        <text>L-histidyl-[protein] + phosphoenolpyruvate = N(pros)-phospho-L-histidyl-[protein] + pyruvate</text>
        <dbReference type="Rhea" id="RHEA:23880"/>
        <dbReference type="Rhea" id="RHEA-COMP:9745"/>
        <dbReference type="Rhea" id="RHEA-COMP:9746"/>
        <dbReference type="ChEBI" id="CHEBI:15361"/>
        <dbReference type="ChEBI" id="CHEBI:29979"/>
        <dbReference type="ChEBI" id="CHEBI:58702"/>
        <dbReference type="ChEBI" id="CHEBI:64837"/>
        <dbReference type="EC" id="2.7.3.9"/>
    </reaction>
</comment>
<sequence length="752" mass="83058">MSQNSSESAFTKLTQIIQSAAKANTIEAQVQHIVEAISETLLVDVCSLYLRQPDDSLRLVASRGLIRNHPVVIPSKQGLVGQVMQQQNTINIKDPDQHPGYFYVANSEEEQFHSFCGVPLVYRAQVNGVLVVQSRRAEVLPSDHVALFSTLATHLAMLIATYSKDLFVSPSEAKLYQGISGAQGVALGRAFIRKESGLAEIQKLKADDVGTEQTRWVSLKAEAMSELREERDTVCSTLGEGLASVLDAYQMLLKDATFEQRILDEVAQGYQLPWAIRQAVSFFSDKFKEMDDPYLRARHEDIEQLGAKLYQIWQRTSEPQAPAGNEPLVLVGDQISVSDIVNLATDRLAGIVCFGGGSLSHIAVFANALGIPAVMGLGEVSVQNSEQVVVDGDAGQVICSPTRSALREYKRIISERQTLANRLQADSQLPAVTKDNVRVTLLANSGLQADVLPGLRFGAEGIGLFRTEVPFMVRSSLPSEDDQEKIYRRLISHYKDKPVYFRTLDIGADKPLSYLPLVKEENPALGWRGIRYILDNQPLLITQLRAFMKAAAGSEHVHLMLPMIASTEQLDQCLAILNEVHHQLIEEGVQVCRPKVGIMVEVPSCISLLPFWRDKLDFISIGTNDLSQYLLALDRNSPLVGKWYDSLHPAVIHELLRISTMAKQIDLPVSVCGEIASDPVAVILLVGMGIQQLSMSAAKIPLIKWILRNISREQAGELLAEALQQDNATAIRQLGQQFLASKQLLFNETTPR</sequence>
<dbReference type="PRINTS" id="PR01736">
    <property type="entry name" value="PHPHTRNFRASE"/>
</dbReference>
<dbReference type="Pfam" id="PF05524">
    <property type="entry name" value="PEP-utilisers_N"/>
    <property type="match status" value="1"/>
</dbReference>
<feature type="domain" description="GAF" evidence="14">
    <location>
        <begin position="25"/>
        <end position="169"/>
    </location>
</feature>
<evidence type="ECO:0000313" key="15">
    <source>
        <dbReference type="EMBL" id="SEQ29598.1"/>
    </source>
</evidence>
<dbReference type="PANTHER" id="PTHR46244">
    <property type="entry name" value="PHOSPHOENOLPYRUVATE-PROTEIN PHOSPHOTRANSFERASE"/>
    <property type="match status" value="1"/>
</dbReference>
<evidence type="ECO:0000256" key="12">
    <source>
        <dbReference type="ARBA" id="ARBA00022777"/>
    </source>
</evidence>
<evidence type="ECO:0000256" key="4">
    <source>
        <dbReference type="ARBA" id="ARBA00007837"/>
    </source>
</evidence>
<comment type="similarity">
    <text evidence="4">Belongs to the PEP-utilizing enzyme family.</text>
</comment>
<evidence type="ECO:0000256" key="13">
    <source>
        <dbReference type="ARBA" id="ARBA00022842"/>
    </source>
</evidence>
<dbReference type="InterPro" id="IPR029016">
    <property type="entry name" value="GAF-like_dom_sf"/>
</dbReference>
<keyword evidence="8" id="KW-0762">Sugar transport</keyword>
<evidence type="ECO:0000256" key="3">
    <source>
        <dbReference type="ARBA" id="ARBA00004496"/>
    </source>
</evidence>
<keyword evidence="13" id="KW-0460">Magnesium</keyword>
<dbReference type="SMART" id="SM00065">
    <property type="entry name" value="GAF"/>
    <property type="match status" value="1"/>
</dbReference>
<dbReference type="PANTHER" id="PTHR46244:SF1">
    <property type="entry name" value="PHOSPHOENOLPYRUVATE-DEPENDENT PHOSPHOTRANSFERASE SYSTEM"/>
    <property type="match status" value="1"/>
</dbReference>
<accession>A0A1H9EX93</accession>
<dbReference type="GO" id="GO:0009401">
    <property type="term" value="P:phosphoenolpyruvate-dependent sugar phosphotransferase system"/>
    <property type="evidence" value="ECO:0007669"/>
    <property type="project" value="UniProtKB-KW"/>
</dbReference>
<dbReference type="GO" id="GO:0046872">
    <property type="term" value="F:metal ion binding"/>
    <property type="evidence" value="ECO:0007669"/>
    <property type="project" value="UniProtKB-KW"/>
</dbReference>
<dbReference type="InterPro" id="IPR003018">
    <property type="entry name" value="GAF"/>
</dbReference>
<gene>
    <name evidence="15" type="ORF">SAMN03080615_01091</name>
</gene>
<keyword evidence="12" id="KW-0418">Kinase</keyword>
<dbReference type="NCBIfam" id="NF008283">
    <property type="entry name" value="PRK11061.1"/>
    <property type="match status" value="1"/>
</dbReference>
<dbReference type="Gene3D" id="3.20.20.60">
    <property type="entry name" value="Phosphoenolpyruvate-binding domains"/>
    <property type="match status" value="1"/>
</dbReference>
<dbReference type="InterPro" id="IPR008731">
    <property type="entry name" value="PTS_EIN"/>
</dbReference>
<dbReference type="Gene3D" id="3.30.450.40">
    <property type="match status" value="1"/>
</dbReference>
<evidence type="ECO:0000256" key="1">
    <source>
        <dbReference type="ARBA" id="ARBA00000683"/>
    </source>
</evidence>
<dbReference type="PROSITE" id="PS00742">
    <property type="entry name" value="PEP_ENZYMES_2"/>
    <property type="match status" value="1"/>
</dbReference>
<dbReference type="Proteomes" id="UP000198749">
    <property type="component" value="Unassembled WGS sequence"/>
</dbReference>
<keyword evidence="10" id="KW-0598">Phosphotransferase system</keyword>
<dbReference type="InterPro" id="IPR050499">
    <property type="entry name" value="PEP-utilizing_PTS_enzyme"/>
</dbReference>
<dbReference type="Pfam" id="PF00391">
    <property type="entry name" value="PEP-utilizers"/>
    <property type="match status" value="1"/>
</dbReference>
<dbReference type="InterPro" id="IPR008279">
    <property type="entry name" value="PEP-util_enz_mobile_dom"/>
</dbReference>
<evidence type="ECO:0000256" key="7">
    <source>
        <dbReference type="ARBA" id="ARBA00022490"/>
    </source>
</evidence>
<protein>
    <recommendedName>
        <fullName evidence="5">phosphoenolpyruvate--protein phosphotransferase</fullName>
        <ecNumber evidence="5">2.7.3.9</ecNumber>
    </recommendedName>
</protein>
<dbReference type="OrthoDB" id="9765468at2"/>
<dbReference type="EC" id="2.7.3.9" evidence="5"/>
<dbReference type="AlphaFoldDB" id="A0A1H9EX93"/>
<evidence type="ECO:0000256" key="8">
    <source>
        <dbReference type="ARBA" id="ARBA00022597"/>
    </source>
</evidence>
<keyword evidence="11" id="KW-0479">Metal-binding</keyword>
<evidence type="ECO:0000256" key="11">
    <source>
        <dbReference type="ARBA" id="ARBA00022723"/>
    </source>
</evidence>
<dbReference type="SUPFAM" id="SSF55781">
    <property type="entry name" value="GAF domain-like"/>
    <property type="match status" value="1"/>
</dbReference>
<evidence type="ECO:0000256" key="2">
    <source>
        <dbReference type="ARBA" id="ARBA00001946"/>
    </source>
</evidence>
<evidence type="ECO:0000256" key="9">
    <source>
        <dbReference type="ARBA" id="ARBA00022679"/>
    </source>
</evidence>
<dbReference type="GO" id="GO:0005737">
    <property type="term" value="C:cytoplasm"/>
    <property type="evidence" value="ECO:0007669"/>
    <property type="project" value="UniProtKB-SubCell"/>
</dbReference>
<dbReference type="InterPro" id="IPR006318">
    <property type="entry name" value="PTS_EI-like"/>
</dbReference>
<dbReference type="InterPro" id="IPR015813">
    <property type="entry name" value="Pyrv/PenolPyrv_kinase-like_dom"/>
</dbReference>
<comment type="subcellular location">
    <subcellularLocation>
        <location evidence="3">Cytoplasm</location>
    </subcellularLocation>
</comment>
<keyword evidence="16" id="KW-1185">Reference proteome</keyword>
<dbReference type="STRING" id="355243.SAMN03080615_01091"/>
<organism evidence="15 16">
    <name type="scientific">Amphritea atlantica</name>
    <dbReference type="NCBI Taxonomy" id="355243"/>
    <lineage>
        <taxon>Bacteria</taxon>
        <taxon>Pseudomonadati</taxon>
        <taxon>Pseudomonadota</taxon>
        <taxon>Gammaproteobacteria</taxon>
        <taxon>Oceanospirillales</taxon>
        <taxon>Oceanospirillaceae</taxon>
        <taxon>Amphritea</taxon>
    </lineage>
</organism>
<dbReference type="SUPFAM" id="SSF52009">
    <property type="entry name" value="Phosphohistidine domain"/>
    <property type="match status" value="1"/>
</dbReference>
<dbReference type="Pfam" id="PF01590">
    <property type="entry name" value="GAF"/>
    <property type="match status" value="1"/>
</dbReference>
<evidence type="ECO:0000256" key="10">
    <source>
        <dbReference type="ARBA" id="ARBA00022683"/>
    </source>
</evidence>
<keyword evidence="7" id="KW-0963">Cytoplasm</keyword>
<comment type="cofactor">
    <cofactor evidence="2">
        <name>Mg(2+)</name>
        <dbReference type="ChEBI" id="CHEBI:18420"/>
    </cofactor>
</comment>
<dbReference type="Gene3D" id="3.50.30.10">
    <property type="entry name" value="Phosphohistidine domain"/>
    <property type="match status" value="1"/>
</dbReference>
<dbReference type="SUPFAM" id="SSF47831">
    <property type="entry name" value="Enzyme I of the PEP:sugar phosphotransferase system HPr-binding (sub)domain"/>
    <property type="match status" value="1"/>
</dbReference>
<dbReference type="GO" id="GO:0008965">
    <property type="term" value="F:phosphoenolpyruvate-protein phosphotransferase activity"/>
    <property type="evidence" value="ECO:0007669"/>
    <property type="project" value="UniProtKB-EC"/>
</dbReference>
<reference evidence="16" key="1">
    <citation type="submission" date="2016-10" db="EMBL/GenBank/DDBJ databases">
        <authorList>
            <person name="Varghese N."/>
            <person name="Submissions S."/>
        </authorList>
    </citation>
    <scope>NUCLEOTIDE SEQUENCE [LARGE SCALE GENOMIC DNA]</scope>
    <source>
        <strain evidence="16">DSM 18887</strain>
    </source>
</reference>
<proteinExistence type="inferred from homology"/>
<dbReference type="Gene3D" id="1.10.274.10">
    <property type="entry name" value="PtsI, HPr-binding domain"/>
    <property type="match status" value="1"/>
</dbReference>
<keyword evidence="6" id="KW-0813">Transport</keyword>
<evidence type="ECO:0000313" key="16">
    <source>
        <dbReference type="Proteomes" id="UP000198749"/>
    </source>
</evidence>
<dbReference type="Pfam" id="PF02896">
    <property type="entry name" value="PEP-utilizers_C"/>
    <property type="match status" value="1"/>
</dbReference>
<name>A0A1H9EX93_9GAMM</name>
<evidence type="ECO:0000256" key="5">
    <source>
        <dbReference type="ARBA" id="ARBA00012232"/>
    </source>
</evidence>
<dbReference type="InterPro" id="IPR036637">
    <property type="entry name" value="Phosphohistidine_dom_sf"/>
</dbReference>
<dbReference type="InterPro" id="IPR036618">
    <property type="entry name" value="PtsI_HPr-bd_sf"/>
</dbReference>
<dbReference type="SUPFAM" id="SSF51621">
    <property type="entry name" value="Phosphoenolpyruvate/pyruvate domain"/>
    <property type="match status" value="1"/>
</dbReference>
<dbReference type="GO" id="GO:0016301">
    <property type="term" value="F:kinase activity"/>
    <property type="evidence" value="ECO:0007669"/>
    <property type="project" value="UniProtKB-KW"/>
</dbReference>
<dbReference type="NCBIfam" id="TIGR01417">
    <property type="entry name" value="PTS_I_fam"/>
    <property type="match status" value="1"/>
</dbReference>
<keyword evidence="9 15" id="KW-0808">Transferase</keyword>
<dbReference type="RefSeq" id="WP_091355008.1">
    <property type="nucleotide sequence ID" value="NZ_AP025284.1"/>
</dbReference>